<feature type="chain" id="PRO_5019326547" evidence="1">
    <location>
        <begin position="20"/>
        <end position="117"/>
    </location>
</feature>
<comment type="caution">
    <text evidence="2">The sequence shown here is derived from an EMBL/GenBank/DDBJ whole genome shotgun (WGS) entry which is preliminary data.</text>
</comment>
<name>A0A423VLA9_CYTCH</name>
<gene>
    <name evidence="2" type="ORF">VSDG_06487</name>
</gene>
<dbReference type="STRING" id="252740.A0A423VLA9"/>
<feature type="signal peptide" evidence="1">
    <location>
        <begin position="1"/>
        <end position="19"/>
    </location>
</feature>
<sequence>MQFSSLFLAAAALIAGSQAAAIPRQSDPHIVDFRTFGQPGCSADNQGIYTYTQSMLDTCYTFGDLNVESIFVADITEGCSVYAYTDTACSGNQTTIPVGIENCYSYADGLASYKVVC</sequence>
<dbReference type="OrthoDB" id="4691160at2759"/>
<keyword evidence="1" id="KW-0732">Signal</keyword>
<dbReference type="AlphaFoldDB" id="A0A423VLA9"/>
<evidence type="ECO:0000256" key="1">
    <source>
        <dbReference type="SAM" id="SignalP"/>
    </source>
</evidence>
<keyword evidence="3" id="KW-1185">Reference proteome</keyword>
<organism evidence="2 3">
    <name type="scientific">Cytospora chrysosperma</name>
    <name type="common">Cytospora canker fungus</name>
    <name type="synonym">Sphaeria chrysosperma</name>
    <dbReference type="NCBI Taxonomy" id="252740"/>
    <lineage>
        <taxon>Eukaryota</taxon>
        <taxon>Fungi</taxon>
        <taxon>Dikarya</taxon>
        <taxon>Ascomycota</taxon>
        <taxon>Pezizomycotina</taxon>
        <taxon>Sordariomycetes</taxon>
        <taxon>Sordariomycetidae</taxon>
        <taxon>Diaporthales</taxon>
        <taxon>Cytosporaceae</taxon>
        <taxon>Cytospora</taxon>
    </lineage>
</organism>
<accession>A0A423VLA9</accession>
<protein>
    <submittedName>
        <fullName evidence="2">Uncharacterized protein</fullName>
    </submittedName>
</protein>
<dbReference type="Proteomes" id="UP000284375">
    <property type="component" value="Unassembled WGS sequence"/>
</dbReference>
<reference evidence="2 3" key="1">
    <citation type="submission" date="2015-09" db="EMBL/GenBank/DDBJ databases">
        <title>Host preference determinants of Valsa canker pathogens revealed by comparative genomics.</title>
        <authorList>
            <person name="Yin Z."/>
            <person name="Huang L."/>
        </authorList>
    </citation>
    <scope>NUCLEOTIDE SEQUENCE [LARGE SCALE GENOMIC DNA]</scope>
    <source>
        <strain evidence="2 3">YSFL</strain>
    </source>
</reference>
<dbReference type="EMBL" id="LJZO01000041">
    <property type="protein sequence ID" value="ROV91767.1"/>
    <property type="molecule type" value="Genomic_DNA"/>
</dbReference>
<proteinExistence type="predicted"/>
<evidence type="ECO:0000313" key="2">
    <source>
        <dbReference type="EMBL" id="ROV91767.1"/>
    </source>
</evidence>
<evidence type="ECO:0000313" key="3">
    <source>
        <dbReference type="Proteomes" id="UP000284375"/>
    </source>
</evidence>